<keyword evidence="2" id="KW-1185">Reference proteome</keyword>
<organism evidence="1 2">
    <name type="scientific">Trifolium medium</name>
    <dbReference type="NCBI Taxonomy" id="97028"/>
    <lineage>
        <taxon>Eukaryota</taxon>
        <taxon>Viridiplantae</taxon>
        <taxon>Streptophyta</taxon>
        <taxon>Embryophyta</taxon>
        <taxon>Tracheophyta</taxon>
        <taxon>Spermatophyta</taxon>
        <taxon>Magnoliopsida</taxon>
        <taxon>eudicotyledons</taxon>
        <taxon>Gunneridae</taxon>
        <taxon>Pentapetalae</taxon>
        <taxon>rosids</taxon>
        <taxon>fabids</taxon>
        <taxon>Fabales</taxon>
        <taxon>Fabaceae</taxon>
        <taxon>Papilionoideae</taxon>
        <taxon>50 kb inversion clade</taxon>
        <taxon>NPAAA clade</taxon>
        <taxon>Hologalegina</taxon>
        <taxon>IRL clade</taxon>
        <taxon>Trifolieae</taxon>
        <taxon>Trifolium</taxon>
    </lineage>
</organism>
<name>A0A392WBD9_9FABA</name>
<comment type="caution">
    <text evidence="1">The sequence shown here is derived from an EMBL/GenBank/DDBJ whole genome shotgun (WGS) entry which is preliminary data.</text>
</comment>
<protein>
    <submittedName>
        <fullName evidence="1">Uncharacterized protein</fullName>
    </submittedName>
</protein>
<dbReference type="EMBL" id="LXQA011447098">
    <property type="protein sequence ID" value="MCI97546.1"/>
    <property type="molecule type" value="Genomic_DNA"/>
</dbReference>
<reference evidence="1 2" key="1">
    <citation type="journal article" date="2018" name="Front. Plant Sci.">
        <title>Red Clover (Trifolium pratense) and Zigzag Clover (T. medium) - A Picture of Genomic Similarities and Differences.</title>
        <authorList>
            <person name="Dluhosova J."/>
            <person name="Istvanek J."/>
            <person name="Nedelnik J."/>
            <person name="Repkova J."/>
        </authorList>
    </citation>
    <scope>NUCLEOTIDE SEQUENCE [LARGE SCALE GENOMIC DNA]</scope>
    <source>
        <strain evidence="2">cv. 10/8</strain>
        <tissue evidence="1">Leaf</tissue>
    </source>
</reference>
<accession>A0A392WBD9</accession>
<evidence type="ECO:0000313" key="2">
    <source>
        <dbReference type="Proteomes" id="UP000265520"/>
    </source>
</evidence>
<sequence>MGHAENKCEIRFSMENDNGSRGWSGELRADLRRPRGRLTSRWLREERGGGGEE</sequence>
<feature type="non-terminal residue" evidence="1">
    <location>
        <position position="53"/>
    </location>
</feature>
<dbReference type="Proteomes" id="UP000265520">
    <property type="component" value="Unassembled WGS sequence"/>
</dbReference>
<proteinExistence type="predicted"/>
<dbReference type="AlphaFoldDB" id="A0A392WBD9"/>
<evidence type="ECO:0000313" key="1">
    <source>
        <dbReference type="EMBL" id="MCI97546.1"/>
    </source>
</evidence>